<keyword evidence="2" id="KW-1185">Reference proteome</keyword>
<dbReference type="RefSeq" id="WP_379789252.1">
    <property type="nucleotide sequence ID" value="NZ_JBHSHL010000055.1"/>
</dbReference>
<gene>
    <name evidence="1" type="ORF">ACFO4R_11250</name>
</gene>
<accession>A0ABV9QMQ3</accession>
<protein>
    <submittedName>
        <fullName evidence="1">Uncharacterized protein</fullName>
    </submittedName>
</protein>
<sequence>MNEKPREIFLRGCNEIATPLLSQGFKAKQKGQTISKKASKDITLEIYFQSLHRNTENNITIIPHINVFSKAVKEFDIKAYHNEYCSGRIYGNQLCYILGKEYKTWDLAKTNFPYTVSQLQNAIAYSVLPIFEVFYRSPYEIMQYSLEGKLDISLSYFLVFGDEELANLALQKKIEKSFNTGRMVEFFNRLSQMNQKDIDPNYNEFVGAGWMKMAYLQGLRLK</sequence>
<evidence type="ECO:0000313" key="1">
    <source>
        <dbReference type="EMBL" id="MFC4805640.1"/>
    </source>
</evidence>
<evidence type="ECO:0000313" key="2">
    <source>
        <dbReference type="Proteomes" id="UP001595916"/>
    </source>
</evidence>
<reference evidence="2" key="1">
    <citation type="journal article" date="2019" name="Int. J. Syst. Evol. Microbiol.">
        <title>The Global Catalogue of Microorganisms (GCM) 10K type strain sequencing project: providing services to taxonomists for standard genome sequencing and annotation.</title>
        <authorList>
            <consortium name="The Broad Institute Genomics Platform"/>
            <consortium name="The Broad Institute Genome Sequencing Center for Infectious Disease"/>
            <person name="Wu L."/>
            <person name="Ma J."/>
        </authorList>
    </citation>
    <scope>NUCLEOTIDE SEQUENCE [LARGE SCALE GENOMIC DNA]</scope>
    <source>
        <strain evidence="2">CCUG 46385</strain>
    </source>
</reference>
<dbReference type="EMBL" id="JBHSHL010000055">
    <property type="protein sequence ID" value="MFC4805640.1"/>
    <property type="molecule type" value="Genomic_DNA"/>
</dbReference>
<name>A0ABV9QMQ3_9FIRM</name>
<dbReference type="Proteomes" id="UP001595916">
    <property type="component" value="Unassembled WGS sequence"/>
</dbReference>
<proteinExistence type="predicted"/>
<organism evidence="1 2">
    <name type="scientific">Filifactor villosus</name>
    <dbReference type="NCBI Taxonomy" id="29374"/>
    <lineage>
        <taxon>Bacteria</taxon>
        <taxon>Bacillati</taxon>
        <taxon>Bacillota</taxon>
        <taxon>Clostridia</taxon>
        <taxon>Peptostreptococcales</taxon>
        <taxon>Filifactoraceae</taxon>
        <taxon>Filifactor</taxon>
    </lineage>
</organism>
<comment type="caution">
    <text evidence="1">The sequence shown here is derived from an EMBL/GenBank/DDBJ whole genome shotgun (WGS) entry which is preliminary data.</text>
</comment>